<dbReference type="GeneID" id="18811561"/>
<dbReference type="OrthoDB" id="422086at2759"/>
<dbReference type="InterPro" id="IPR052527">
    <property type="entry name" value="Metal_cation-efflux_comp"/>
</dbReference>
<gene>
    <name evidence="2" type="ORF">SERLADRAFT_392646</name>
</gene>
<accession>F8NZE1</accession>
<evidence type="ECO:0000313" key="2">
    <source>
        <dbReference type="EMBL" id="EGO23961.1"/>
    </source>
</evidence>
<dbReference type="EMBL" id="GL945435">
    <property type="protein sequence ID" value="EGO23961.1"/>
    <property type="molecule type" value="Genomic_DNA"/>
</dbReference>
<dbReference type="PANTHER" id="PTHR43847">
    <property type="entry name" value="BLL3993 PROTEIN"/>
    <property type="match status" value="1"/>
</dbReference>
<evidence type="ECO:0008006" key="3">
    <source>
        <dbReference type="Google" id="ProtNLM"/>
    </source>
</evidence>
<sequence>MIDLTNPSPRAIESLMFATILAGFVVSFRQQGAMASQAKSEGGAIRPQSLPATFIGKVVTPIHGAALFVPIAVYIVTLVVNGLRQPEWMMRLALPDYQLEESYKVVLRITACVLSLAAWHFIGTVGQRHLGSQWHYIGRRENSKVVQTGPYAIVRHPMYGLVLLQEALFAVITWSYVPIFSLMVIAGAFAIKMPIEEGFIEADAKTAKEYQEYKRKVTARVVPYVW</sequence>
<keyword evidence="1" id="KW-0812">Transmembrane</keyword>
<keyword evidence="1" id="KW-1133">Transmembrane helix</keyword>
<dbReference type="Proteomes" id="UP000008064">
    <property type="component" value="Unassembled WGS sequence"/>
</dbReference>
<keyword evidence="1" id="KW-0472">Membrane</keyword>
<feature type="transmembrane region" description="Helical" evidence="1">
    <location>
        <begin position="64"/>
        <end position="84"/>
    </location>
</feature>
<dbReference type="KEGG" id="sla:SERLADRAFT_392646"/>
<name>F8NZE1_SERL9</name>
<evidence type="ECO:0000256" key="1">
    <source>
        <dbReference type="SAM" id="Phobius"/>
    </source>
</evidence>
<feature type="transmembrane region" description="Helical" evidence="1">
    <location>
        <begin position="167"/>
        <end position="191"/>
    </location>
</feature>
<dbReference type="UniPathway" id="UPA00753"/>
<reference evidence="2" key="1">
    <citation type="submission" date="2011-04" db="EMBL/GenBank/DDBJ databases">
        <title>Evolution of plant cell wall degrading machinery underlies the functional diversity of forest fungi.</title>
        <authorList>
            <consortium name="US DOE Joint Genome Institute (JGI-PGF)"/>
            <person name="Eastwood D.C."/>
            <person name="Floudas D."/>
            <person name="Binder M."/>
            <person name="Majcherczyk A."/>
            <person name="Schneider P."/>
            <person name="Aerts A."/>
            <person name="Asiegbu F.O."/>
            <person name="Baker S.E."/>
            <person name="Barry K."/>
            <person name="Bendiksby M."/>
            <person name="Blumentritt M."/>
            <person name="Coutinho P.M."/>
            <person name="Cullen D."/>
            <person name="Cullen D."/>
            <person name="Gathman A."/>
            <person name="Goodell B."/>
            <person name="Henrissat B."/>
            <person name="Ihrmark K."/>
            <person name="Kauserud H."/>
            <person name="Kohler A."/>
            <person name="LaButti K."/>
            <person name="Lapidus A."/>
            <person name="Lavin J.L."/>
            <person name="Lee Y.-H."/>
            <person name="Lindquist E."/>
            <person name="Lilly W."/>
            <person name="Lucas S."/>
            <person name="Morin E."/>
            <person name="Murat C."/>
            <person name="Oguiza J.A."/>
            <person name="Park J."/>
            <person name="Pisabarro A.G."/>
            <person name="Riley R."/>
            <person name="Rosling A."/>
            <person name="Salamov A."/>
            <person name="Schmidt O."/>
            <person name="Schmutz J."/>
            <person name="Skrede I."/>
            <person name="Stenlid J."/>
            <person name="Wiebenga A."/>
            <person name="Xie X."/>
            <person name="Kues U."/>
            <person name="Hibbett D.S."/>
            <person name="Hoffmeister D."/>
            <person name="Hogberg N."/>
            <person name="Martin F."/>
            <person name="Grigoriev I.V."/>
            <person name="Watkinson S.C."/>
        </authorList>
    </citation>
    <scope>NUCLEOTIDE SEQUENCE</scope>
    <source>
        <strain evidence="2">S7.9</strain>
    </source>
</reference>
<dbReference type="GO" id="GO:0006656">
    <property type="term" value="P:phosphatidylcholine biosynthetic process"/>
    <property type="evidence" value="ECO:0007669"/>
    <property type="project" value="UniProtKB-UniPathway"/>
</dbReference>
<dbReference type="Gene3D" id="1.20.120.1630">
    <property type="match status" value="1"/>
</dbReference>
<proteinExistence type="predicted"/>
<dbReference type="HOGENOM" id="CLU_107690_0_0_1"/>
<organism>
    <name type="scientific">Serpula lacrymans var. lacrymans (strain S7.9)</name>
    <name type="common">Dry rot fungus</name>
    <dbReference type="NCBI Taxonomy" id="578457"/>
    <lineage>
        <taxon>Eukaryota</taxon>
        <taxon>Fungi</taxon>
        <taxon>Dikarya</taxon>
        <taxon>Basidiomycota</taxon>
        <taxon>Agaricomycotina</taxon>
        <taxon>Agaricomycetes</taxon>
        <taxon>Agaricomycetidae</taxon>
        <taxon>Boletales</taxon>
        <taxon>Coniophorineae</taxon>
        <taxon>Serpulaceae</taxon>
        <taxon>Serpula</taxon>
    </lineage>
</organism>
<dbReference type="AlphaFoldDB" id="F8NZE1"/>
<protein>
    <recommendedName>
        <fullName evidence="3">Protein-S-isoprenylcysteine O-methyltransferase</fullName>
    </recommendedName>
</protein>
<dbReference type="PANTHER" id="PTHR43847:SF1">
    <property type="entry name" value="BLL3993 PROTEIN"/>
    <property type="match status" value="1"/>
</dbReference>
<dbReference type="RefSeq" id="XP_007319723.1">
    <property type="nucleotide sequence ID" value="XM_007319661.1"/>
</dbReference>
<feature type="transmembrane region" description="Helical" evidence="1">
    <location>
        <begin position="105"/>
        <end position="122"/>
    </location>
</feature>